<evidence type="ECO:0000256" key="4">
    <source>
        <dbReference type="ARBA" id="ARBA00022917"/>
    </source>
</evidence>
<dbReference type="CDD" id="cd01887">
    <property type="entry name" value="IF2_eIF5B"/>
    <property type="match status" value="1"/>
</dbReference>
<feature type="coiled-coil region" evidence="8">
    <location>
        <begin position="644"/>
        <end position="672"/>
    </location>
</feature>
<evidence type="ECO:0000313" key="13">
    <source>
        <dbReference type="Proteomes" id="UP000041254"/>
    </source>
</evidence>
<evidence type="ECO:0000259" key="11">
    <source>
        <dbReference type="PROSITE" id="PS51722"/>
    </source>
</evidence>
<dbReference type="GO" id="GO:0003743">
    <property type="term" value="F:translation initiation factor activity"/>
    <property type="evidence" value="ECO:0007669"/>
    <property type="project" value="UniProtKB-KW"/>
</dbReference>
<dbReference type="OrthoDB" id="430641at2759"/>
<keyword evidence="13" id="KW-1185">Reference proteome</keyword>
<dbReference type="InterPro" id="IPR027417">
    <property type="entry name" value="P-loop_NTPase"/>
</dbReference>
<dbReference type="PROSITE" id="PS50126">
    <property type="entry name" value="S1"/>
    <property type="match status" value="4"/>
</dbReference>
<evidence type="ECO:0000256" key="7">
    <source>
        <dbReference type="ARBA" id="ARBA00044105"/>
    </source>
</evidence>
<dbReference type="InterPro" id="IPR003029">
    <property type="entry name" value="S1_domain"/>
</dbReference>
<comment type="function">
    <text evidence="6">One of the essential components for the initiation of protein synthesis. Protects formylmethionyl-tRNA from spontaneous hydrolysis and promotes its binding to the 30S ribosomal subunits. Also involved in the hydrolysis of GTP during the formation of the 70S ribosomal complex.</text>
</comment>
<dbReference type="InterPro" id="IPR000178">
    <property type="entry name" value="TF_IF2_bacterial-like"/>
</dbReference>
<dbReference type="Pfam" id="PF22042">
    <property type="entry name" value="EF-G_D2"/>
    <property type="match status" value="1"/>
</dbReference>
<evidence type="ECO:0000256" key="3">
    <source>
        <dbReference type="ARBA" id="ARBA00022741"/>
    </source>
</evidence>
<dbReference type="Gene3D" id="3.40.50.10050">
    <property type="entry name" value="Translation initiation factor IF- 2, domain 3"/>
    <property type="match status" value="1"/>
</dbReference>
<dbReference type="CDD" id="cd00164">
    <property type="entry name" value="S1_like"/>
    <property type="match status" value="1"/>
</dbReference>
<dbReference type="InterPro" id="IPR012340">
    <property type="entry name" value="NA-bd_OB-fold"/>
</dbReference>
<feature type="region of interest" description="Disordered" evidence="9">
    <location>
        <begin position="603"/>
        <end position="637"/>
    </location>
</feature>
<keyword evidence="8" id="KW-0175">Coiled coil</keyword>
<gene>
    <name evidence="12" type="ORF">Vbra_21358</name>
</gene>
<dbReference type="Gene3D" id="2.40.50.140">
    <property type="entry name" value="Nucleic acid-binding proteins"/>
    <property type="match status" value="2"/>
</dbReference>
<feature type="compositionally biased region" description="Low complexity" evidence="9">
    <location>
        <begin position="328"/>
        <end position="337"/>
    </location>
</feature>
<dbReference type="FunFam" id="2.40.30.10:FF:000008">
    <property type="entry name" value="Translation initiation factor IF-2"/>
    <property type="match status" value="1"/>
</dbReference>
<dbReference type="InterPro" id="IPR000795">
    <property type="entry name" value="T_Tr_GTP-bd_dom"/>
</dbReference>
<evidence type="ECO:0000259" key="10">
    <source>
        <dbReference type="PROSITE" id="PS50126"/>
    </source>
</evidence>
<dbReference type="CDD" id="cd03692">
    <property type="entry name" value="mtIF2_IVc"/>
    <property type="match status" value="1"/>
</dbReference>
<dbReference type="SUPFAM" id="SSF52156">
    <property type="entry name" value="Initiation factor IF2/eIF5b, domain 3"/>
    <property type="match status" value="1"/>
</dbReference>
<feature type="compositionally biased region" description="Low complexity" evidence="9">
    <location>
        <begin position="176"/>
        <end position="190"/>
    </location>
</feature>
<dbReference type="STRING" id="1169540.A0A0G4FL05"/>
<feature type="domain" description="S1 motif" evidence="10">
    <location>
        <begin position="56"/>
        <end position="127"/>
    </location>
</feature>
<sequence>MLQRGRMRPAVHERALLAFERRRLGRPAGFGGDDRSSLLRLGAAGATAEKQSVKMGEVYEGSIQGVFSTYAFVRLPDGREGWLPATEVRAEESDMIDLTSVLHDGMKLPVYVMGEDDSSGRWRVSLRRAADQLRKKEEQDDESDGTDTPAFATSSVAPPRQSSSANVNGSPAPTVSGGPSASGARGRWSAASAAAMTPESVGLASEVDATVASVFPRHTLLKFDQAPDVVGFLPAVDFTAQYVKDMRDHLKEGKPLRVAVINVGYYNGKLQAKCSTKLLDLNRNGEVQSSPPTPRRASLLPVVSEGPSRPSVLPTVSDGPPPRPSPQPSSAAASSPPRTGPVVSSGPSRETRLPQRAPPSGPSEASAADVEAGKVYVGEVKSHPMPQLALITLENGAFVSLHASEVGYRYVSDIAAELPVGEKVLLVLREIVEDRRGRPQIRMTMKRNEDAPMPHRGDEFEGRVSRTAKDYVFVKMPNGMDGLLHRRNVPVLRNKREPMSVFFDVCDPVKVKVTEVEQNTGRGPPLKVSLELLDMLGEEDMEKAEEREGGGAEGMTADETEEGEIDLADVGDDVGADVDPWAEQAAVTDMGVGMGAATAVGLGKKKALKKTDAKRNDDAKYKKKPKRRLKDDYSSHDDLANFENEDEEAEMVRKMERIAEKKLKKMRKEREERMPEGQKPVVIPLGQVLTVGQVADKLDVGSAAVVKHLMLQEGVMANAMAPLQRDMAVKVVEAFGREVAETDEVEDDEAQLYDEEEARLLEELQQKEDDPASLKPRPPIITIMGHVDHGKTSLLDAIRSTTVAAKEAGGITQHIGAYTVKGPSGDSLTFIDTPGHAAFSQMRSRGANVTDVVVLVVAADDSVMEQTRESIRMCRAAGVPVVVAITKIDKPEANPDSVIGDLASEEIVVEDLGGDIQCARVSAMTKDGLDDLLEKLAFSAEIMDLKANPDRPASGTVLEASVEQGLGVVATTLIQRGTLRVGDIVVAGGAYGKIRALRDWQGRPIKEAGPSEPVQVVGINREVLPSAGDPLEVVDTEFQAKALAEVRRKITSTAEGAGRFGSLLSETVATIAGENGDSKELTVVVKADVQGSAEAVSNCVGGLFKEDPTGKATVKVVLAEAGPVTKTDVVTASVGRGLIIAFNVGINDDAKRAAADLGLPLFHCRIVYEAIKEVESRLERILSPTPEGEYAGAAEVKQVFVVGKKGKVAGCIVTDGVMKKGANVRILRPKPGAGSEIVYMGRLRSLRHIKEEVGEMESGRECGMAFDDFEDMQSGDIIECYVDSKSAIRQLT</sequence>
<feature type="domain" description="S1 motif" evidence="10">
    <location>
        <begin position="457"/>
        <end position="531"/>
    </location>
</feature>
<evidence type="ECO:0000256" key="8">
    <source>
        <dbReference type="SAM" id="Coils"/>
    </source>
</evidence>
<keyword evidence="5" id="KW-0342">GTP-binding</keyword>
<name>A0A0G4FL05_VITBC</name>
<feature type="compositionally biased region" description="Polar residues" evidence="9">
    <location>
        <begin position="151"/>
        <end position="173"/>
    </location>
</feature>
<dbReference type="PANTHER" id="PTHR43381:SF5">
    <property type="entry name" value="TR-TYPE G DOMAIN-CONTAINING PROTEIN"/>
    <property type="match status" value="1"/>
</dbReference>
<dbReference type="CDD" id="cd03702">
    <property type="entry name" value="IF2_mtIF2_II"/>
    <property type="match status" value="1"/>
</dbReference>
<accession>A0A0G4FL05</accession>
<dbReference type="SUPFAM" id="SSF52540">
    <property type="entry name" value="P-loop containing nucleoside triphosphate hydrolases"/>
    <property type="match status" value="1"/>
</dbReference>
<dbReference type="InterPro" id="IPR036925">
    <property type="entry name" value="TIF_IF2_dom3_sf"/>
</dbReference>
<dbReference type="SUPFAM" id="SSF50447">
    <property type="entry name" value="Translation proteins"/>
    <property type="match status" value="2"/>
</dbReference>
<protein>
    <recommendedName>
        <fullName evidence="7">Translation initiation factor IF-2, chloroplastic</fullName>
    </recommendedName>
</protein>
<keyword evidence="2" id="KW-0396">Initiation factor</keyword>
<dbReference type="GO" id="GO:0005525">
    <property type="term" value="F:GTP binding"/>
    <property type="evidence" value="ECO:0007669"/>
    <property type="project" value="UniProtKB-KW"/>
</dbReference>
<evidence type="ECO:0000256" key="5">
    <source>
        <dbReference type="ARBA" id="ARBA00023134"/>
    </source>
</evidence>
<dbReference type="InterPro" id="IPR015760">
    <property type="entry name" value="TIF_IF2"/>
</dbReference>
<dbReference type="FunFam" id="3.40.50.300:FF:000019">
    <property type="entry name" value="Translation initiation factor IF-2"/>
    <property type="match status" value="1"/>
</dbReference>
<feature type="domain" description="Tr-type G" evidence="11">
    <location>
        <begin position="776"/>
        <end position="946"/>
    </location>
</feature>
<dbReference type="Gene3D" id="2.40.30.10">
    <property type="entry name" value="Translation factors"/>
    <property type="match status" value="2"/>
</dbReference>
<dbReference type="NCBIfam" id="TIGR00487">
    <property type="entry name" value="IF-2"/>
    <property type="match status" value="1"/>
</dbReference>
<dbReference type="Pfam" id="PF11987">
    <property type="entry name" value="IF-2"/>
    <property type="match status" value="1"/>
</dbReference>
<feature type="region of interest" description="Disordered" evidence="9">
    <location>
        <begin position="283"/>
        <end position="369"/>
    </location>
</feature>
<feature type="domain" description="S1 motif" evidence="10">
    <location>
        <begin position="204"/>
        <end position="275"/>
    </location>
</feature>
<dbReference type="PROSITE" id="PS01176">
    <property type="entry name" value="IF2"/>
    <property type="match status" value="1"/>
</dbReference>
<dbReference type="VEuPathDB" id="CryptoDB:Vbra_21358"/>
<dbReference type="NCBIfam" id="TIGR00231">
    <property type="entry name" value="small_GTP"/>
    <property type="match status" value="1"/>
</dbReference>
<reference evidence="12 13" key="1">
    <citation type="submission" date="2014-11" db="EMBL/GenBank/DDBJ databases">
        <authorList>
            <person name="Zhu J."/>
            <person name="Qi W."/>
            <person name="Song R."/>
        </authorList>
    </citation>
    <scope>NUCLEOTIDE SEQUENCE [LARGE SCALE GENOMIC DNA]</scope>
</reference>
<evidence type="ECO:0000256" key="9">
    <source>
        <dbReference type="SAM" id="MobiDB-lite"/>
    </source>
</evidence>
<dbReference type="PANTHER" id="PTHR43381">
    <property type="entry name" value="TRANSLATION INITIATION FACTOR IF-2-RELATED"/>
    <property type="match status" value="1"/>
</dbReference>
<feature type="compositionally biased region" description="Basic and acidic residues" evidence="9">
    <location>
        <begin position="609"/>
        <end position="620"/>
    </location>
</feature>
<dbReference type="InParanoid" id="A0A0G4FL05"/>
<dbReference type="Pfam" id="PF00009">
    <property type="entry name" value="GTP_EFTU"/>
    <property type="match status" value="1"/>
</dbReference>
<dbReference type="HAMAP" id="MF_00100_B">
    <property type="entry name" value="IF_2_B"/>
    <property type="match status" value="1"/>
</dbReference>
<dbReference type="FunFam" id="3.40.50.10050:FF:000001">
    <property type="entry name" value="Translation initiation factor IF-2"/>
    <property type="match status" value="1"/>
</dbReference>
<dbReference type="FunFam" id="2.40.30.10:FF:000054">
    <property type="entry name" value="Translation initiation factor IF-2"/>
    <property type="match status" value="1"/>
</dbReference>
<keyword evidence="4" id="KW-0648">Protein biosynthesis</keyword>
<keyword evidence="3" id="KW-0547">Nucleotide-binding</keyword>
<evidence type="ECO:0000313" key="12">
    <source>
        <dbReference type="EMBL" id="CEM14468.1"/>
    </source>
</evidence>
<feature type="region of interest" description="Disordered" evidence="9">
    <location>
        <begin position="543"/>
        <end position="562"/>
    </location>
</feature>
<evidence type="ECO:0000256" key="1">
    <source>
        <dbReference type="ARBA" id="ARBA00007733"/>
    </source>
</evidence>
<dbReference type="Pfam" id="PF00575">
    <property type="entry name" value="S1"/>
    <property type="match status" value="1"/>
</dbReference>
<dbReference type="SUPFAM" id="SSF50249">
    <property type="entry name" value="Nucleic acid-binding proteins"/>
    <property type="match status" value="3"/>
</dbReference>
<dbReference type="InterPro" id="IPR053905">
    <property type="entry name" value="EF-G-like_DII"/>
</dbReference>
<dbReference type="Proteomes" id="UP000041254">
    <property type="component" value="Unassembled WGS sequence"/>
</dbReference>
<dbReference type="GO" id="GO:0003676">
    <property type="term" value="F:nucleic acid binding"/>
    <property type="evidence" value="ECO:0007669"/>
    <property type="project" value="InterPro"/>
</dbReference>
<proteinExistence type="inferred from homology"/>
<dbReference type="InterPro" id="IPR023115">
    <property type="entry name" value="TIF_IF2_dom3"/>
</dbReference>
<feature type="region of interest" description="Disordered" evidence="9">
    <location>
        <begin position="133"/>
        <end position="190"/>
    </location>
</feature>
<organism evidence="12 13">
    <name type="scientific">Vitrella brassicaformis (strain CCMP3155)</name>
    <dbReference type="NCBI Taxonomy" id="1169540"/>
    <lineage>
        <taxon>Eukaryota</taxon>
        <taxon>Sar</taxon>
        <taxon>Alveolata</taxon>
        <taxon>Colpodellida</taxon>
        <taxon>Vitrellaceae</taxon>
        <taxon>Vitrella</taxon>
    </lineage>
</organism>
<dbReference type="InterPro" id="IPR005225">
    <property type="entry name" value="Small_GTP-bd"/>
</dbReference>
<evidence type="ECO:0000256" key="2">
    <source>
        <dbReference type="ARBA" id="ARBA00022540"/>
    </source>
</evidence>
<dbReference type="InterPro" id="IPR009000">
    <property type="entry name" value="Transl_B-barrel_sf"/>
</dbReference>
<dbReference type="PROSITE" id="PS51722">
    <property type="entry name" value="G_TR_2"/>
    <property type="match status" value="1"/>
</dbReference>
<dbReference type="EMBL" id="CDMY01000456">
    <property type="protein sequence ID" value="CEM14468.1"/>
    <property type="molecule type" value="Genomic_DNA"/>
</dbReference>
<dbReference type="InterPro" id="IPR044145">
    <property type="entry name" value="IF2_II"/>
</dbReference>
<dbReference type="Gene3D" id="3.40.50.300">
    <property type="entry name" value="P-loop containing nucleotide triphosphate hydrolases"/>
    <property type="match status" value="1"/>
</dbReference>
<dbReference type="GO" id="GO:0005737">
    <property type="term" value="C:cytoplasm"/>
    <property type="evidence" value="ECO:0007669"/>
    <property type="project" value="TreeGrafter"/>
</dbReference>
<feature type="domain" description="S1 motif" evidence="10">
    <location>
        <begin position="373"/>
        <end position="446"/>
    </location>
</feature>
<comment type="similarity">
    <text evidence="1">Belongs to the TRAFAC class translation factor GTPase superfamily. Classic translation factor GTPase family. IF-2 subfamily.</text>
</comment>
<dbReference type="SMART" id="SM00316">
    <property type="entry name" value="S1"/>
    <property type="match status" value="4"/>
</dbReference>
<evidence type="ECO:0000256" key="6">
    <source>
        <dbReference type="ARBA" id="ARBA00025162"/>
    </source>
</evidence>
<dbReference type="GO" id="GO:0003924">
    <property type="term" value="F:GTPase activity"/>
    <property type="evidence" value="ECO:0007669"/>
    <property type="project" value="InterPro"/>
</dbReference>